<protein>
    <submittedName>
        <fullName evidence="1">DUF4843 domain-containing protein</fullName>
    </submittedName>
</protein>
<dbReference type="OrthoDB" id="1002471at2"/>
<organism evidence="1 2">
    <name type="scientific">Ancylomarina salipaludis</name>
    <dbReference type="NCBI Taxonomy" id="2501299"/>
    <lineage>
        <taxon>Bacteria</taxon>
        <taxon>Pseudomonadati</taxon>
        <taxon>Bacteroidota</taxon>
        <taxon>Bacteroidia</taxon>
        <taxon>Marinilabiliales</taxon>
        <taxon>Marinifilaceae</taxon>
        <taxon>Ancylomarina</taxon>
    </lineage>
</organism>
<gene>
    <name evidence="1" type="ORF">EO244_12150</name>
</gene>
<keyword evidence="2" id="KW-1185">Reference proteome</keyword>
<proteinExistence type="predicted"/>
<dbReference type="Pfam" id="PF16132">
    <property type="entry name" value="DUF4843"/>
    <property type="match status" value="1"/>
</dbReference>
<sequence>MNKYRLQYLFFLIVVLQFIGCEKNDKLLYNTEYSALNMPGLDSTSVNFMFLSDDVLVHPVKIRLTLTGQKVDYDRHYQVEIDTANTTAIEGMDFEKLQPEYVFDRNTFTSYLIVNVIKTDALKDRVAELALRLKESEDFKVGLEGAQEFKIKILNNLNEPPYFWEWQGVNNHAGAYHPLKCRKFIEISGITDEEWSPESNLELLVYVKKTKIWFEENPTYDENGKRLLFEAN</sequence>
<evidence type="ECO:0000313" key="1">
    <source>
        <dbReference type="EMBL" id="RXQ91496.1"/>
    </source>
</evidence>
<dbReference type="EMBL" id="SAXA01000011">
    <property type="protein sequence ID" value="RXQ91496.1"/>
    <property type="molecule type" value="Genomic_DNA"/>
</dbReference>
<comment type="caution">
    <text evidence="1">The sequence shown here is derived from an EMBL/GenBank/DDBJ whole genome shotgun (WGS) entry which is preliminary data.</text>
</comment>
<reference evidence="1 2" key="1">
    <citation type="submission" date="2019-01" db="EMBL/GenBank/DDBJ databases">
        <title>Ancylomarina salipaludis sp. nov., isolated from a salt marsh.</title>
        <authorList>
            <person name="Yoon J.-H."/>
        </authorList>
    </citation>
    <scope>NUCLEOTIDE SEQUENCE [LARGE SCALE GENOMIC DNA]</scope>
    <source>
        <strain evidence="1 2">SHSM-M15</strain>
    </source>
</reference>
<dbReference type="InterPro" id="IPR032299">
    <property type="entry name" value="DUF4843"/>
</dbReference>
<accession>A0A4Q1JJJ3</accession>
<dbReference type="AlphaFoldDB" id="A0A4Q1JJJ3"/>
<evidence type="ECO:0000313" key="2">
    <source>
        <dbReference type="Proteomes" id="UP000289703"/>
    </source>
</evidence>
<dbReference type="RefSeq" id="WP_129254948.1">
    <property type="nucleotide sequence ID" value="NZ_SAXA01000011.1"/>
</dbReference>
<dbReference type="Proteomes" id="UP000289703">
    <property type="component" value="Unassembled WGS sequence"/>
</dbReference>
<name>A0A4Q1JJJ3_9BACT</name>